<evidence type="ECO:0000256" key="4">
    <source>
        <dbReference type="PROSITE-ProRule" id="PRU00601"/>
    </source>
</evidence>
<evidence type="ECO:0000313" key="10">
    <source>
        <dbReference type="Proteomes" id="UP000467840"/>
    </source>
</evidence>
<name>A0A6A6MDL2_HEVBR</name>
<keyword evidence="5" id="KW-1133">Transmembrane helix</keyword>
<dbReference type="PROSITE" id="PS51266">
    <property type="entry name" value="ZF_CHY"/>
    <property type="match status" value="1"/>
</dbReference>
<dbReference type="InterPro" id="IPR037274">
    <property type="entry name" value="Znf_CHY_sf"/>
</dbReference>
<evidence type="ECO:0000259" key="7">
    <source>
        <dbReference type="PROSITE" id="PS51266"/>
    </source>
</evidence>
<comment type="caution">
    <text evidence="9">The sequence shown here is derived from an EMBL/GenBank/DDBJ whole genome shotgun (WGS) entry which is preliminary data.</text>
</comment>
<keyword evidence="2 4" id="KW-0863">Zinc-finger</keyword>
<dbReference type="SUPFAM" id="SSF161219">
    <property type="entry name" value="CHY zinc finger-like"/>
    <property type="match status" value="1"/>
</dbReference>
<sequence length="488" mass="55392">MLKNPYDRHELNRYDVKQVICSVCDTEQPVAKVCMNCGVNMGEYFCGVCKFYDDDTEKGQFHCDDCGICRVGGLENYFHCNKCGSCYSISLCGNHSCVENSMRHHCPICYEYLFDSLKDTSVMKCGHTMHFECYCEMIKRDKYCCPICSKSVIDMSKTWKRIDEEVLNFECTFQGTSLLMAQQQINSWAAKASFSTEATSAERTPTEAVKELYDKILESVNVRRTMAPNAWLWSLIENCKTMRILSFSLTVCRISGDFGFRIFVYMIILIAIFAVKLLKHVLELGPLTLSYAKEHNDVSFMVEVMKLLKKNHIPLQPSTADIVFGICYNAGNWELISKYSKKFLKAGVKLRKTAFDIWMDFAIKRGDTESLWQIEKLRSELMQQHTLVSAFSCAKGLILERKLEDAAAVIQVLNQALPDAKKSGVNVQLQKLVSEWPLDVVKHKPEENKKAVAAALKSDIPAIVGLLNMGLELNVNLEDLTSKEEIPS</sequence>
<evidence type="ECO:0000256" key="3">
    <source>
        <dbReference type="ARBA" id="ARBA00022833"/>
    </source>
</evidence>
<reference evidence="9 10" key="1">
    <citation type="journal article" date="2020" name="Mol. Plant">
        <title>The Chromosome-Based Rubber Tree Genome Provides New Insights into Spurge Genome Evolution and Rubber Biosynthesis.</title>
        <authorList>
            <person name="Liu J."/>
            <person name="Shi C."/>
            <person name="Shi C.C."/>
            <person name="Li W."/>
            <person name="Zhang Q.J."/>
            <person name="Zhang Y."/>
            <person name="Li K."/>
            <person name="Lu H.F."/>
            <person name="Shi C."/>
            <person name="Zhu S.T."/>
            <person name="Xiao Z.Y."/>
            <person name="Nan H."/>
            <person name="Yue Y."/>
            <person name="Zhu X.G."/>
            <person name="Wu Y."/>
            <person name="Hong X.N."/>
            <person name="Fan G.Y."/>
            <person name="Tong Y."/>
            <person name="Zhang D."/>
            <person name="Mao C.L."/>
            <person name="Liu Y.L."/>
            <person name="Hao S.J."/>
            <person name="Liu W.Q."/>
            <person name="Lv M.Q."/>
            <person name="Zhang H.B."/>
            <person name="Liu Y."/>
            <person name="Hu-Tang G.R."/>
            <person name="Wang J.P."/>
            <person name="Wang J.H."/>
            <person name="Sun Y.H."/>
            <person name="Ni S.B."/>
            <person name="Chen W.B."/>
            <person name="Zhang X.C."/>
            <person name="Jiao Y.N."/>
            <person name="Eichler E.E."/>
            <person name="Li G.H."/>
            <person name="Liu X."/>
            <person name="Gao L.Z."/>
        </authorList>
    </citation>
    <scope>NUCLEOTIDE SEQUENCE [LARGE SCALE GENOMIC DNA]</scope>
    <source>
        <strain evidence="10">cv. GT1</strain>
        <tissue evidence="9">Leaf</tissue>
    </source>
</reference>
<evidence type="ECO:0000256" key="2">
    <source>
        <dbReference type="ARBA" id="ARBA00022771"/>
    </source>
</evidence>
<keyword evidence="1" id="KW-0479">Metal-binding</keyword>
<dbReference type="SUPFAM" id="SSF161245">
    <property type="entry name" value="Zinc hairpin stack"/>
    <property type="match status" value="1"/>
</dbReference>
<evidence type="ECO:0000313" key="9">
    <source>
        <dbReference type="EMBL" id="KAF2310997.1"/>
    </source>
</evidence>
<dbReference type="SUPFAM" id="SSF57850">
    <property type="entry name" value="RING/U-box"/>
    <property type="match status" value="1"/>
</dbReference>
<dbReference type="InterPro" id="IPR008913">
    <property type="entry name" value="Znf_CHY"/>
</dbReference>
<dbReference type="SMART" id="SM00184">
    <property type="entry name" value="RING"/>
    <property type="match status" value="1"/>
</dbReference>
<feature type="domain" description="CHY-type" evidence="7">
    <location>
        <begin position="1"/>
        <end position="39"/>
    </location>
</feature>
<dbReference type="EMBL" id="JAAGAX010000006">
    <property type="protein sequence ID" value="KAF2310997.1"/>
    <property type="molecule type" value="Genomic_DNA"/>
</dbReference>
<dbReference type="InterPro" id="IPR001841">
    <property type="entry name" value="Znf_RING"/>
</dbReference>
<feature type="domain" description="CTCHY-type" evidence="8">
    <location>
        <begin position="41"/>
        <end position="105"/>
    </location>
</feature>
<organism evidence="9 10">
    <name type="scientific">Hevea brasiliensis</name>
    <name type="common">Para rubber tree</name>
    <name type="synonym">Siphonia brasiliensis</name>
    <dbReference type="NCBI Taxonomy" id="3981"/>
    <lineage>
        <taxon>Eukaryota</taxon>
        <taxon>Viridiplantae</taxon>
        <taxon>Streptophyta</taxon>
        <taxon>Embryophyta</taxon>
        <taxon>Tracheophyta</taxon>
        <taxon>Spermatophyta</taxon>
        <taxon>Magnoliopsida</taxon>
        <taxon>eudicotyledons</taxon>
        <taxon>Gunneridae</taxon>
        <taxon>Pentapetalae</taxon>
        <taxon>rosids</taxon>
        <taxon>fabids</taxon>
        <taxon>Malpighiales</taxon>
        <taxon>Euphorbiaceae</taxon>
        <taxon>Crotonoideae</taxon>
        <taxon>Micrandreae</taxon>
        <taxon>Hevea</taxon>
    </lineage>
</organism>
<dbReference type="PANTHER" id="PTHR47604:SF1">
    <property type="entry name" value="ADENYLYL CYCLASE"/>
    <property type="match status" value="1"/>
</dbReference>
<feature type="transmembrane region" description="Helical" evidence="5">
    <location>
        <begin position="258"/>
        <end position="278"/>
    </location>
</feature>
<accession>A0A6A6MDL2</accession>
<dbReference type="Pfam" id="PF05495">
    <property type="entry name" value="zf-CHY"/>
    <property type="match status" value="1"/>
</dbReference>
<feature type="domain" description="RING-type" evidence="6">
    <location>
        <begin position="106"/>
        <end position="149"/>
    </location>
</feature>
<keyword evidence="3" id="KW-0862">Zinc</keyword>
<dbReference type="InterPro" id="IPR018957">
    <property type="entry name" value="Znf_C3HC4_RING-type"/>
</dbReference>
<dbReference type="CDD" id="cd16464">
    <property type="entry name" value="RING-H2_Pirh2-like"/>
    <property type="match status" value="1"/>
</dbReference>
<dbReference type="InterPro" id="IPR013083">
    <property type="entry name" value="Znf_RING/FYVE/PHD"/>
</dbReference>
<dbReference type="Gene3D" id="3.30.40.10">
    <property type="entry name" value="Zinc/RING finger domain, C3HC4 (zinc finger)"/>
    <property type="match status" value="1"/>
</dbReference>
<keyword evidence="5" id="KW-0472">Membrane</keyword>
<dbReference type="PANTHER" id="PTHR47604">
    <property type="entry name" value="ADENYLYL CYCLASE"/>
    <property type="match status" value="1"/>
</dbReference>
<dbReference type="Pfam" id="PF00097">
    <property type="entry name" value="zf-C3HC4"/>
    <property type="match status" value="1"/>
</dbReference>
<dbReference type="GO" id="GO:0008270">
    <property type="term" value="F:zinc ion binding"/>
    <property type="evidence" value="ECO:0007669"/>
    <property type="project" value="UniProtKB-KW"/>
</dbReference>
<keyword evidence="5" id="KW-0812">Transmembrane</keyword>
<dbReference type="InterPro" id="IPR037275">
    <property type="entry name" value="Znf_CTCHY_sf"/>
</dbReference>
<evidence type="ECO:0000256" key="1">
    <source>
        <dbReference type="ARBA" id="ARBA00022723"/>
    </source>
</evidence>
<dbReference type="Proteomes" id="UP000467840">
    <property type="component" value="Chromosome 14"/>
</dbReference>
<dbReference type="PROSITE" id="PS51270">
    <property type="entry name" value="ZF_CTCHY"/>
    <property type="match status" value="1"/>
</dbReference>
<dbReference type="AlphaFoldDB" id="A0A6A6MDL2"/>
<evidence type="ECO:0000259" key="6">
    <source>
        <dbReference type="PROSITE" id="PS50089"/>
    </source>
</evidence>
<proteinExistence type="predicted"/>
<keyword evidence="10" id="KW-1185">Reference proteome</keyword>
<dbReference type="PROSITE" id="PS50089">
    <property type="entry name" value="ZF_RING_2"/>
    <property type="match status" value="1"/>
</dbReference>
<protein>
    <recommendedName>
        <fullName evidence="11">RING-type domain-containing protein</fullName>
    </recommendedName>
</protein>
<evidence type="ECO:0000259" key="8">
    <source>
        <dbReference type="PROSITE" id="PS51270"/>
    </source>
</evidence>
<evidence type="ECO:0008006" key="11">
    <source>
        <dbReference type="Google" id="ProtNLM"/>
    </source>
</evidence>
<gene>
    <name evidence="9" type="ORF">GH714_018981</name>
</gene>
<dbReference type="InterPro" id="IPR017921">
    <property type="entry name" value="Znf_CTCHY"/>
</dbReference>
<evidence type="ECO:0000256" key="5">
    <source>
        <dbReference type="SAM" id="Phobius"/>
    </source>
</evidence>